<keyword evidence="3" id="KW-1185">Reference proteome</keyword>
<evidence type="ECO:0000313" key="3">
    <source>
        <dbReference type="Proteomes" id="UP000019376"/>
    </source>
</evidence>
<proteinExistence type="predicted"/>
<evidence type="ECO:0000256" key="1">
    <source>
        <dbReference type="SAM" id="MobiDB-lite"/>
    </source>
</evidence>
<gene>
    <name evidence="2" type="ORF">PDE_07142</name>
</gene>
<sequence>MGDEEYSAIMSKETAQEEDEPLVGWKSNWLHEGLAKETRAQHERRDGVIFSMTTTTVDQPILEGRETQGSKRKDGLEGTEKEMKQSTLLEGRQ</sequence>
<feature type="region of interest" description="Disordered" evidence="1">
    <location>
        <begin position="60"/>
        <end position="93"/>
    </location>
</feature>
<dbReference type="AlphaFoldDB" id="S8BBD6"/>
<reference evidence="2 3" key="1">
    <citation type="journal article" date="2013" name="PLoS ONE">
        <title>Genomic and secretomic analyses reveal unique features of the lignocellulolytic enzyme system of Penicillium decumbens.</title>
        <authorList>
            <person name="Liu G."/>
            <person name="Zhang L."/>
            <person name="Wei X."/>
            <person name="Zou G."/>
            <person name="Qin Y."/>
            <person name="Ma L."/>
            <person name="Li J."/>
            <person name="Zheng H."/>
            <person name="Wang S."/>
            <person name="Wang C."/>
            <person name="Xun L."/>
            <person name="Zhao G.-P."/>
            <person name="Zhou Z."/>
            <person name="Qu Y."/>
        </authorList>
    </citation>
    <scope>NUCLEOTIDE SEQUENCE [LARGE SCALE GENOMIC DNA]</scope>
    <source>
        <strain evidence="3">114-2 / CGMCC 5302</strain>
    </source>
</reference>
<dbReference type="HOGENOM" id="CLU_2400376_0_0_1"/>
<protein>
    <submittedName>
        <fullName evidence="2">Uncharacterized protein</fullName>
    </submittedName>
</protein>
<name>S8BBD6_PENO1</name>
<dbReference type="EMBL" id="KB644414">
    <property type="protein sequence ID" value="EPS32182.1"/>
    <property type="molecule type" value="Genomic_DNA"/>
</dbReference>
<evidence type="ECO:0000313" key="2">
    <source>
        <dbReference type="EMBL" id="EPS32182.1"/>
    </source>
</evidence>
<dbReference type="Proteomes" id="UP000019376">
    <property type="component" value="Unassembled WGS sequence"/>
</dbReference>
<accession>S8BBD6</accession>
<organism evidence="2 3">
    <name type="scientific">Penicillium oxalicum (strain 114-2 / CGMCC 5302)</name>
    <name type="common">Penicillium decumbens</name>
    <dbReference type="NCBI Taxonomy" id="933388"/>
    <lineage>
        <taxon>Eukaryota</taxon>
        <taxon>Fungi</taxon>
        <taxon>Dikarya</taxon>
        <taxon>Ascomycota</taxon>
        <taxon>Pezizomycotina</taxon>
        <taxon>Eurotiomycetes</taxon>
        <taxon>Eurotiomycetidae</taxon>
        <taxon>Eurotiales</taxon>
        <taxon>Aspergillaceae</taxon>
        <taxon>Penicillium</taxon>
    </lineage>
</organism>
<feature type="compositionally biased region" description="Basic and acidic residues" evidence="1">
    <location>
        <begin position="63"/>
        <end position="84"/>
    </location>
</feature>
<feature type="region of interest" description="Disordered" evidence="1">
    <location>
        <begin position="1"/>
        <end position="20"/>
    </location>
</feature>